<keyword evidence="3" id="KW-1185">Reference proteome</keyword>
<sequence>MGGDSTSLTSTRAVLDFLRVGAALEAAQAPRLAKKLDPLSVEELAAQGVKVRDFAYESKLPPIKPYVRRPIQPSPRVFENAVAGPSSAPYGSQSQSQPHNPRALKRTRRDGTEETDLGYGFVMGVARVAPEDEGGGRPRKLQRTTTELSLHEQGSQSQSRSQRPRRENAMLNIEEEAALRAATYDVFGGPQPDSQWQGYSQQSQGFSEQESQEYYSQSQGTSQDTDFVPTPFVTPNGSLQWIDGEGPPNFRNKSPPLVPTEPVSLQCSASNVRTPPGSPTPAPLRRASPFPPQSESPTTPPATAAPAAAPLARPYNDLLTRTLSSLSTLSSPLSEAPPSSAPIPGPSASTVLPRTPTPAPAPSPPPRYQLRKRTAPTSPVRSPKRRGRPAPRREESLAVVIQS</sequence>
<feature type="compositionally biased region" description="Pro residues" evidence="1">
    <location>
        <begin position="289"/>
        <end position="300"/>
    </location>
</feature>
<feature type="compositionally biased region" description="Pro residues" evidence="1">
    <location>
        <begin position="355"/>
        <end position="367"/>
    </location>
</feature>
<evidence type="ECO:0000313" key="3">
    <source>
        <dbReference type="Proteomes" id="UP001215598"/>
    </source>
</evidence>
<dbReference type="AlphaFoldDB" id="A0AAD7NYB9"/>
<name>A0AAD7NYB9_9AGAR</name>
<feature type="compositionally biased region" description="Polar residues" evidence="1">
    <location>
        <begin position="263"/>
        <end position="273"/>
    </location>
</feature>
<comment type="caution">
    <text evidence="2">The sequence shown here is derived from an EMBL/GenBank/DDBJ whole genome shotgun (WGS) entry which is preliminary data.</text>
</comment>
<gene>
    <name evidence="2" type="ORF">B0H16DRAFT_1496808</name>
</gene>
<evidence type="ECO:0000256" key="1">
    <source>
        <dbReference type="SAM" id="MobiDB-lite"/>
    </source>
</evidence>
<accession>A0AAD7NYB9</accession>
<dbReference type="Proteomes" id="UP001215598">
    <property type="component" value="Unassembled WGS sequence"/>
</dbReference>
<feature type="compositionally biased region" description="Low complexity" evidence="1">
    <location>
        <begin position="194"/>
        <end position="223"/>
    </location>
</feature>
<evidence type="ECO:0000313" key="2">
    <source>
        <dbReference type="EMBL" id="KAJ7781006.1"/>
    </source>
</evidence>
<organism evidence="2 3">
    <name type="scientific">Mycena metata</name>
    <dbReference type="NCBI Taxonomy" id="1033252"/>
    <lineage>
        <taxon>Eukaryota</taxon>
        <taxon>Fungi</taxon>
        <taxon>Dikarya</taxon>
        <taxon>Basidiomycota</taxon>
        <taxon>Agaricomycotina</taxon>
        <taxon>Agaricomycetes</taxon>
        <taxon>Agaricomycetidae</taxon>
        <taxon>Agaricales</taxon>
        <taxon>Marasmiineae</taxon>
        <taxon>Mycenaceae</taxon>
        <taxon>Mycena</taxon>
    </lineage>
</organism>
<protein>
    <submittedName>
        <fullName evidence="2">Uncharacterized protein</fullName>
    </submittedName>
</protein>
<feature type="region of interest" description="Disordered" evidence="1">
    <location>
        <begin position="78"/>
        <end position="169"/>
    </location>
</feature>
<feature type="compositionally biased region" description="Low complexity" evidence="1">
    <location>
        <begin position="301"/>
        <end position="338"/>
    </location>
</feature>
<dbReference type="EMBL" id="JARKIB010000004">
    <property type="protein sequence ID" value="KAJ7781006.1"/>
    <property type="molecule type" value="Genomic_DNA"/>
</dbReference>
<reference evidence="2" key="1">
    <citation type="submission" date="2023-03" db="EMBL/GenBank/DDBJ databases">
        <title>Massive genome expansion in bonnet fungi (Mycena s.s.) driven by repeated elements and novel gene families across ecological guilds.</title>
        <authorList>
            <consortium name="Lawrence Berkeley National Laboratory"/>
            <person name="Harder C.B."/>
            <person name="Miyauchi S."/>
            <person name="Viragh M."/>
            <person name="Kuo A."/>
            <person name="Thoen E."/>
            <person name="Andreopoulos B."/>
            <person name="Lu D."/>
            <person name="Skrede I."/>
            <person name="Drula E."/>
            <person name="Henrissat B."/>
            <person name="Morin E."/>
            <person name="Kohler A."/>
            <person name="Barry K."/>
            <person name="LaButti K."/>
            <person name="Morin E."/>
            <person name="Salamov A."/>
            <person name="Lipzen A."/>
            <person name="Mereny Z."/>
            <person name="Hegedus B."/>
            <person name="Baldrian P."/>
            <person name="Stursova M."/>
            <person name="Weitz H."/>
            <person name="Taylor A."/>
            <person name="Grigoriev I.V."/>
            <person name="Nagy L.G."/>
            <person name="Martin F."/>
            <person name="Kauserud H."/>
        </authorList>
    </citation>
    <scope>NUCLEOTIDE SEQUENCE</scope>
    <source>
        <strain evidence="2">CBHHK182m</strain>
    </source>
</reference>
<feature type="compositionally biased region" description="Polar residues" evidence="1">
    <location>
        <begin position="89"/>
        <end position="99"/>
    </location>
</feature>
<proteinExistence type="predicted"/>
<feature type="region of interest" description="Disordered" evidence="1">
    <location>
        <begin position="182"/>
        <end position="403"/>
    </location>
</feature>